<feature type="domain" description="Transcriptional regulator LacI/GalR-like sensor" evidence="5">
    <location>
        <begin position="17"/>
        <end position="113"/>
    </location>
</feature>
<organism evidence="6 7">
    <name type="scientific">Salmonella enterica I</name>
    <dbReference type="NCBI Taxonomy" id="59201"/>
    <lineage>
        <taxon>Bacteria</taxon>
        <taxon>Pseudomonadati</taxon>
        <taxon>Pseudomonadota</taxon>
        <taxon>Gammaproteobacteria</taxon>
        <taxon>Enterobacterales</taxon>
        <taxon>Enterobacteriaceae</taxon>
        <taxon>Salmonella</taxon>
    </lineage>
</organism>
<evidence type="ECO:0000313" key="6">
    <source>
        <dbReference type="EMBL" id="VDZ97380.1"/>
    </source>
</evidence>
<name>A0A447N261_SALET</name>
<dbReference type="InterPro" id="IPR028082">
    <property type="entry name" value="Peripla_BP_I"/>
</dbReference>
<keyword evidence="1" id="KW-0678">Repressor</keyword>
<dbReference type="Pfam" id="PF13377">
    <property type="entry name" value="Peripla_BP_3"/>
    <property type="match status" value="1"/>
</dbReference>
<evidence type="ECO:0000256" key="1">
    <source>
        <dbReference type="ARBA" id="ARBA00022491"/>
    </source>
</evidence>
<dbReference type="EMBL" id="LR134140">
    <property type="protein sequence ID" value="VDZ97380.1"/>
    <property type="molecule type" value="Genomic_DNA"/>
</dbReference>
<evidence type="ECO:0000313" key="7">
    <source>
        <dbReference type="Proteomes" id="UP000282086"/>
    </source>
</evidence>
<dbReference type="GO" id="GO:0003677">
    <property type="term" value="F:DNA binding"/>
    <property type="evidence" value="ECO:0007669"/>
    <property type="project" value="UniProtKB-KW"/>
</dbReference>
<keyword evidence="3" id="KW-0238">DNA-binding</keyword>
<evidence type="ECO:0000259" key="5">
    <source>
        <dbReference type="Pfam" id="PF13377"/>
    </source>
</evidence>
<evidence type="ECO:0000256" key="4">
    <source>
        <dbReference type="ARBA" id="ARBA00023163"/>
    </source>
</evidence>
<reference evidence="6 7" key="1">
    <citation type="submission" date="2018-12" db="EMBL/GenBank/DDBJ databases">
        <authorList>
            <consortium name="Pathogen Informatics"/>
        </authorList>
    </citation>
    <scope>NUCLEOTIDE SEQUENCE [LARGE SCALE GENOMIC DNA]</scope>
    <source>
        <strain evidence="6 7">NCTC129</strain>
    </source>
</reference>
<sequence length="119" mass="12843">MPWVELHSAATAQLLLTHLEASGASKCALFVGNTRRTSVLESIAAYQRWCAGRQAPVVYSLNESEGENAGYQAAQQLLQAHPDVDGVLVLIDTFASGAVRAFQEQDIAIPEQMRGGYPL</sequence>
<keyword evidence="4" id="KW-0804">Transcription</keyword>
<keyword evidence="2" id="KW-0805">Transcription regulation</keyword>
<protein>
    <submittedName>
        <fullName evidence="6">Putative regulatory protein</fullName>
    </submittedName>
</protein>
<proteinExistence type="predicted"/>
<evidence type="ECO:0000256" key="2">
    <source>
        <dbReference type="ARBA" id="ARBA00023015"/>
    </source>
</evidence>
<evidence type="ECO:0000256" key="3">
    <source>
        <dbReference type="ARBA" id="ARBA00023125"/>
    </source>
</evidence>
<dbReference type="Proteomes" id="UP000282086">
    <property type="component" value="Chromosome"/>
</dbReference>
<gene>
    <name evidence="6" type="ORF">NCTC129_03600</name>
</gene>
<dbReference type="InterPro" id="IPR046335">
    <property type="entry name" value="LacI/GalR-like_sensor"/>
</dbReference>
<accession>A0A447N261</accession>
<dbReference type="Gene3D" id="3.40.50.2300">
    <property type="match status" value="1"/>
</dbReference>
<dbReference type="AlphaFoldDB" id="A0A447N261"/>
<dbReference type="SUPFAM" id="SSF53822">
    <property type="entry name" value="Periplasmic binding protein-like I"/>
    <property type="match status" value="1"/>
</dbReference>